<dbReference type="InterPro" id="IPR036508">
    <property type="entry name" value="Chitin-bd_dom_sf"/>
</dbReference>
<dbReference type="InterPro" id="IPR002557">
    <property type="entry name" value="Chitin-bd_dom"/>
</dbReference>
<feature type="domain" description="Chitin-binding type-2" evidence="2">
    <location>
        <begin position="53"/>
        <end position="123"/>
    </location>
</feature>
<dbReference type="SUPFAM" id="SSF57625">
    <property type="entry name" value="Invertebrate chitin-binding proteins"/>
    <property type="match status" value="1"/>
</dbReference>
<evidence type="ECO:0000313" key="3">
    <source>
        <dbReference type="EMBL" id="KAH3739325.1"/>
    </source>
</evidence>
<feature type="chain" id="PRO_5039103899" description="Chitin-binding type-2 domain-containing protein" evidence="1">
    <location>
        <begin position="24"/>
        <end position="130"/>
    </location>
</feature>
<keyword evidence="1" id="KW-0732">Signal</keyword>
<reference evidence="3" key="2">
    <citation type="submission" date="2020-11" db="EMBL/GenBank/DDBJ databases">
        <authorList>
            <person name="McCartney M.A."/>
            <person name="Auch B."/>
            <person name="Kono T."/>
            <person name="Mallez S."/>
            <person name="Becker A."/>
            <person name="Gohl D.M."/>
            <person name="Silverstein K.A.T."/>
            <person name="Koren S."/>
            <person name="Bechman K.B."/>
            <person name="Herman A."/>
            <person name="Abrahante J.E."/>
            <person name="Garbe J."/>
        </authorList>
    </citation>
    <scope>NUCLEOTIDE SEQUENCE</scope>
    <source>
        <strain evidence="3">Duluth1</strain>
        <tissue evidence="3">Whole animal</tissue>
    </source>
</reference>
<evidence type="ECO:0000259" key="2">
    <source>
        <dbReference type="PROSITE" id="PS50940"/>
    </source>
</evidence>
<evidence type="ECO:0000256" key="1">
    <source>
        <dbReference type="SAM" id="SignalP"/>
    </source>
</evidence>
<dbReference type="EMBL" id="JAIWYP010000011">
    <property type="protein sequence ID" value="KAH3739325.1"/>
    <property type="molecule type" value="Genomic_DNA"/>
</dbReference>
<reference evidence="3" key="1">
    <citation type="journal article" date="2019" name="bioRxiv">
        <title>The Genome of the Zebra Mussel, Dreissena polymorpha: A Resource for Invasive Species Research.</title>
        <authorList>
            <person name="McCartney M.A."/>
            <person name="Auch B."/>
            <person name="Kono T."/>
            <person name="Mallez S."/>
            <person name="Zhang Y."/>
            <person name="Obille A."/>
            <person name="Becker A."/>
            <person name="Abrahante J.E."/>
            <person name="Garbe J."/>
            <person name="Badalamenti J.P."/>
            <person name="Herman A."/>
            <person name="Mangelson H."/>
            <person name="Liachko I."/>
            <person name="Sullivan S."/>
            <person name="Sone E.D."/>
            <person name="Koren S."/>
            <person name="Silverstein K.A.T."/>
            <person name="Beckman K.B."/>
            <person name="Gohl D.M."/>
        </authorList>
    </citation>
    <scope>NUCLEOTIDE SEQUENCE</scope>
    <source>
        <strain evidence="3">Duluth1</strain>
        <tissue evidence="3">Whole animal</tissue>
    </source>
</reference>
<dbReference type="AlphaFoldDB" id="A0A9D4D723"/>
<comment type="caution">
    <text evidence="3">The sequence shown here is derived from an EMBL/GenBank/DDBJ whole genome shotgun (WGS) entry which is preliminary data.</text>
</comment>
<organism evidence="3 4">
    <name type="scientific">Dreissena polymorpha</name>
    <name type="common">Zebra mussel</name>
    <name type="synonym">Mytilus polymorpha</name>
    <dbReference type="NCBI Taxonomy" id="45954"/>
    <lineage>
        <taxon>Eukaryota</taxon>
        <taxon>Metazoa</taxon>
        <taxon>Spiralia</taxon>
        <taxon>Lophotrochozoa</taxon>
        <taxon>Mollusca</taxon>
        <taxon>Bivalvia</taxon>
        <taxon>Autobranchia</taxon>
        <taxon>Heteroconchia</taxon>
        <taxon>Euheterodonta</taxon>
        <taxon>Imparidentia</taxon>
        <taxon>Neoheterodontei</taxon>
        <taxon>Myida</taxon>
        <taxon>Dreissenoidea</taxon>
        <taxon>Dreissenidae</taxon>
        <taxon>Dreissena</taxon>
    </lineage>
</organism>
<sequence>MDAKQVLICILVLALIEVRAISAWTTPWTTVMNRGRPETTGAPPDKRAGCRERAVCSKYEHDQIRLRLMHGTNCTSFCHCATLATHVDGTVTYYWVRQNCAPGTKFDSSIGVCNHAGAFVCEDGWLTPPA</sequence>
<keyword evidence="4" id="KW-1185">Reference proteome</keyword>
<dbReference type="SMART" id="SM00494">
    <property type="entry name" value="ChtBD2"/>
    <property type="match status" value="1"/>
</dbReference>
<protein>
    <recommendedName>
        <fullName evidence="2">Chitin-binding type-2 domain-containing protein</fullName>
    </recommendedName>
</protein>
<evidence type="ECO:0000313" key="4">
    <source>
        <dbReference type="Proteomes" id="UP000828390"/>
    </source>
</evidence>
<dbReference type="GO" id="GO:0008061">
    <property type="term" value="F:chitin binding"/>
    <property type="evidence" value="ECO:0007669"/>
    <property type="project" value="InterPro"/>
</dbReference>
<accession>A0A9D4D723</accession>
<feature type="signal peptide" evidence="1">
    <location>
        <begin position="1"/>
        <end position="23"/>
    </location>
</feature>
<name>A0A9D4D723_DREPO</name>
<dbReference type="PROSITE" id="PS50940">
    <property type="entry name" value="CHIT_BIND_II"/>
    <property type="match status" value="1"/>
</dbReference>
<dbReference type="Gene3D" id="2.170.140.10">
    <property type="entry name" value="Chitin binding domain"/>
    <property type="match status" value="1"/>
</dbReference>
<gene>
    <name evidence="3" type="ORF">DPMN_045975</name>
</gene>
<dbReference type="Proteomes" id="UP000828390">
    <property type="component" value="Unassembled WGS sequence"/>
</dbReference>
<proteinExistence type="predicted"/>
<dbReference type="GO" id="GO:0005576">
    <property type="term" value="C:extracellular region"/>
    <property type="evidence" value="ECO:0007669"/>
    <property type="project" value="InterPro"/>
</dbReference>